<dbReference type="AlphaFoldDB" id="A0A3E0DRB6"/>
<proteinExistence type="predicted"/>
<dbReference type="RefSeq" id="WP_115897303.1">
    <property type="nucleotide sequence ID" value="NZ_QUNG01000004.1"/>
</dbReference>
<reference evidence="1 2" key="1">
    <citation type="submission" date="2018-08" db="EMBL/GenBank/DDBJ databases">
        <title>Genomic Encyclopedia of Type Strains, Phase III (KMG-III): the genomes of soil and plant-associated and newly described type strains.</title>
        <authorList>
            <person name="Whitman W."/>
        </authorList>
    </citation>
    <scope>NUCLEOTIDE SEQUENCE [LARGE SCALE GENOMIC DNA]</scope>
    <source>
        <strain evidence="1 2">CECT 7375</strain>
    </source>
</reference>
<accession>A0A3E0DRB6</accession>
<sequence>MATSASNFVFLKGHDDFLFTIARAAEKNYSDNTPSRNWHLDWQNLLGCRNGGSQRNVVDASQRFTSPESSCDVPKGEKNLDGIILNPLQIPAFPKLFSCDRSTGAFSVDSDACQQAEVDEAVVQNTIDELNLDAERLKRFRKVTLNNLNTQMTSLVREGLSIGEAREKLAKMTLRKNSAGHWPKFFTSIRRYLGHGAEDQLRAIQYRGNCKEIAAFNVCLYMECDTCESDQAARVNRISISNL</sequence>
<gene>
    <name evidence="1" type="ORF">DFP81_104295</name>
</gene>
<organism evidence="1 2">
    <name type="scientific">Marinomonas pollencensis</name>
    <dbReference type="NCBI Taxonomy" id="491954"/>
    <lineage>
        <taxon>Bacteria</taxon>
        <taxon>Pseudomonadati</taxon>
        <taxon>Pseudomonadota</taxon>
        <taxon>Gammaproteobacteria</taxon>
        <taxon>Oceanospirillales</taxon>
        <taxon>Oceanospirillaceae</taxon>
        <taxon>Marinomonas</taxon>
    </lineage>
</organism>
<name>A0A3E0DRB6_9GAMM</name>
<evidence type="ECO:0000313" key="1">
    <source>
        <dbReference type="EMBL" id="REG84411.1"/>
    </source>
</evidence>
<protein>
    <submittedName>
        <fullName evidence="1">Uncharacterized protein (TIGR02646 family)</fullName>
    </submittedName>
</protein>
<comment type="caution">
    <text evidence="1">The sequence shown here is derived from an EMBL/GenBank/DDBJ whole genome shotgun (WGS) entry which is preliminary data.</text>
</comment>
<keyword evidence="2" id="KW-1185">Reference proteome</keyword>
<dbReference type="Proteomes" id="UP000256542">
    <property type="component" value="Unassembled WGS sequence"/>
</dbReference>
<evidence type="ECO:0000313" key="2">
    <source>
        <dbReference type="Proteomes" id="UP000256542"/>
    </source>
</evidence>
<dbReference type="OrthoDB" id="6975485at2"/>
<dbReference type="EMBL" id="QUNG01000004">
    <property type="protein sequence ID" value="REG84411.1"/>
    <property type="molecule type" value="Genomic_DNA"/>
</dbReference>